<sequence>IFSDNGLVSIVVLLDLSAAFDTVDHNILLERLEHTIPVCSSNTLYYIYMLPIGKNIRQHRINFHFYADDTQTEVVIFGPVLKNKLFNQSLNPDAIKLAFGIKVKKIFDDRMCVMSASVCTASIFLCG</sequence>
<feature type="signal peptide" evidence="1">
    <location>
        <begin position="1"/>
        <end position="19"/>
    </location>
</feature>
<dbReference type="STRING" id="8078.ENSFHEP00000003442"/>
<dbReference type="Ensembl" id="ENSFHET00000010545.1">
    <property type="protein sequence ID" value="ENSFHEP00000003442.1"/>
    <property type="gene ID" value="ENSFHEG00000004317.1"/>
</dbReference>
<reference evidence="2" key="1">
    <citation type="submission" date="2025-08" db="UniProtKB">
        <authorList>
            <consortium name="Ensembl"/>
        </authorList>
    </citation>
    <scope>IDENTIFICATION</scope>
</reference>
<evidence type="ECO:0000313" key="3">
    <source>
        <dbReference type="Proteomes" id="UP000265000"/>
    </source>
</evidence>
<evidence type="ECO:0008006" key="4">
    <source>
        <dbReference type="Google" id="ProtNLM"/>
    </source>
</evidence>
<keyword evidence="3" id="KW-1185">Reference proteome</keyword>
<protein>
    <recommendedName>
        <fullName evidence="4">Reverse transcriptase domain-containing protein</fullName>
    </recommendedName>
</protein>
<reference evidence="2" key="2">
    <citation type="submission" date="2025-09" db="UniProtKB">
        <authorList>
            <consortium name="Ensembl"/>
        </authorList>
    </citation>
    <scope>IDENTIFICATION</scope>
</reference>
<name>A0A3Q2NVR3_FUNHE</name>
<accession>A0A3Q2NVR3</accession>
<organism evidence="2 3">
    <name type="scientific">Fundulus heteroclitus</name>
    <name type="common">Killifish</name>
    <name type="synonym">Mummichog</name>
    <dbReference type="NCBI Taxonomy" id="8078"/>
    <lineage>
        <taxon>Eukaryota</taxon>
        <taxon>Metazoa</taxon>
        <taxon>Chordata</taxon>
        <taxon>Craniata</taxon>
        <taxon>Vertebrata</taxon>
        <taxon>Euteleostomi</taxon>
        <taxon>Actinopterygii</taxon>
        <taxon>Neopterygii</taxon>
        <taxon>Teleostei</taxon>
        <taxon>Neoteleostei</taxon>
        <taxon>Acanthomorphata</taxon>
        <taxon>Ovalentaria</taxon>
        <taxon>Atherinomorphae</taxon>
        <taxon>Cyprinodontiformes</taxon>
        <taxon>Fundulidae</taxon>
        <taxon>Fundulus</taxon>
    </lineage>
</organism>
<proteinExistence type="predicted"/>
<keyword evidence="1" id="KW-0732">Signal</keyword>
<dbReference type="Proteomes" id="UP000265000">
    <property type="component" value="Unplaced"/>
</dbReference>
<evidence type="ECO:0000313" key="2">
    <source>
        <dbReference type="Ensembl" id="ENSFHEP00000003442.1"/>
    </source>
</evidence>
<dbReference type="AlphaFoldDB" id="A0A3Q2NVR3"/>
<evidence type="ECO:0000256" key="1">
    <source>
        <dbReference type="SAM" id="SignalP"/>
    </source>
</evidence>
<feature type="chain" id="PRO_5018636653" description="Reverse transcriptase domain-containing protein" evidence="1">
    <location>
        <begin position="20"/>
        <end position="127"/>
    </location>
</feature>